<keyword evidence="3" id="KW-0150">Chloroplast</keyword>
<evidence type="ECO:0000256" key="1">
    <source>
        <dbReference type="ARBA" id="ARBA00001946"/>
    </source>
</evidence>
<proteinExistence type="inferred from homology"/>
<keyword evidence="4" id="KW-0934">Plastid</keyword>
<dbReference type="GO" id="GO:0015031">
    <property type="term" value="P:protein transport"/>
    <property type="evidence" value="ECO:0007669"/>
    <property type="project" value="UniProtKB-KW"/>
</dbReference>
<evidence type="ECO:0000313" key="19">
    <source>
        <dbReference type="EMBL" id="KAK1400062.1"/>
    </source>
</evidence>
<keyword evidence="20" id="KW-1185">Reference proteome</keyword>
<protein>
    <submittedName>
        <fullName evidence="19">Translocase of chloroplast 90, chloroplastic</fullName>
    </submittedName>
</protein>
<comment type="cofactor">
    <cofactor evidence="1">
        <name>Mg(2+)</name>
        <dbReference type="ChEBI" id="CHEBI:18420"/>
    </cofactor>
</comment>
<evidence type="ECO:0000256" key="16">
    <source>
        <dbReference type="ARBA" id="ARBA00023775"/>
    </source>
</evidence>
<dbReference type="PROSITE" id="PS51720">
    <property type="entry name" value="G_AIG1"/>
    <property type="match status" value="1"/>
</dbReference>
<dbReference type="SUPFAM" id="SSF52540">
    <property type="entry name" value="P-loop containing nucleoside triphosphate hydrolases"/>
    <property type="match status" value="1"/>
</dbReference>
<dbReference type="InterPro" id="IPR045058">
    <property type="entry name" value="GIMA/IAN/Toc"/>
</dbReference>
<evidence type="ECO:0000256" key="2">
    <source>
        <dbReference type="ARBA" id="ARBA00022448"/>
    </source>
</evidence>
<dbReference type="GO" id="GO:0009707">
    <property type="term" value="C:chloroplast outer membrane"/>
    <property type="evidence" value="ECO:0007669"/>
    <property type="project" value="UniProtKB-SubCell"/>
</dbReference>
<evidence type="ECO:0000256" key="8">
    <source>
        <dbReference type="ARBA" id="ARBA00022801"/>
    </source>
</evidence>
<dbReference type="Pfam" id="PF04548">
    <property type="entry name" value="AIG1"/>
    <property type="match status" value="1"/>
</dbReference>
<keyword evidence="6" id="KW-0479">Metal-binding</keyword>
<evidence type="ECO:0000256" key="13">
    <source>
        <dbReference type="ARBA" id="ARBA00023134"/>
    </source>
</evidence>
<evidence type="ECO:0000256" key="5">
    <source>
        <dbReference type="ARBA" id="ARBA00022692"/>
    </source>
</evidence>
<dbReference type="InterPro" id="IPR006703">
    <property type="entry name" value="G_AIG1"/>
</dbReference>
<keyword evidence="11" id="KW-0653">Protein transport</keyword>
<keyword evidence="10" id="KW-0460">Magnesium</keyword>
<organism evidence="19 20">
    <name type="scientific">Heracleum sosnowskyi</name>
    <dbReference type="NCBI Taxonomy" id="360622"/>
    <lineage>
        <taxon>Eukaryota</taxon>
        <taxon>Viridiplantae</taxon>
        <taxon>Streptophyta</taxon>
        <taxon>Embryophyta</taxon>
        <taxon>Tracheophyta</taxon>
        <taxon>Spermatophyta</taxon>
        <taxon>Magnoliopsida</taxon>
        <taxon>eudicotyledons</taxon>
        <taxon>Gunneridae</taxon>
        <taxon>Pentapetalae</taxon>
        <taxon>asterids</taxon>
        <taxon>campanulids</taxon>
        <taxon>Apiales</taxon>
        <taxon>Apiaceae</taxon>
        <taxon>Apioideae</taxon>
        <taxon>apioid superclade</taxon>
        <taxon>Tordylieae</taxon>
        <taxon>Tordyliinae</taxon>
        <taxon>Heracleum</taxon>
    </lineage>
</organism>
<evidence type="ECO:0000256" key="7">
    <source>
        <dbReference type="ARBA" id="ARBA00022741"/>
    </source>
</evidence>
<keyword evidence="7" id="KW-0547">Nucleotide-binding</keyword>
<dbReference type="InterPro" id="IPR024283">
    <property type="entry name" value="TOC159_MAD"/>
</dbReference>
<evidence type="ECO:0000256" key="10">
    <source>
        <dbReference type="ARBA" id="ARBA00022842"/>
    </source>
</evidence>
<accession>A0AAD8JCT1</accession>
<keyword evidence="14" id="KW-0472">Membrane</keyword>
<dbReference type="AlphaFoldDB" id="A0AAD8JCT1"/>
<keyword evidence="5" id="KW-0812">Transmembrane</keyword>
<evidence type="ECO:0000256" key="17">
    <source>
        <dbReference type="SAM" id="MobiDB-lite"/>
    </source>
</evidence>
<keyword evidence="9" id="KW-1002">Plastid outer membrane</keyword>
<keyword evidence="13" id="KW-0342">GTP-binding</keyword>
<dbReference type="GO" id="GO:0045036">
    <property type="term" value="P:protein targeting to chloroplast"/>
    <property type="evidence" value="ECO:0007669"/>
    <property type="project" value="TreeGrafter"/>
</dbReference>
<evidence type="ECO:0000256" key="15">
    <source>
        <dbReference type="ARBA" id="ARBA00023766"/>
    </source>
</evidence>
<keyword evidence="8" id="KW-0378">Hydrolase</keyword>
<comment type="similarity">
    <text evidence="16">Belongs to the TRAFAC class TrmE-Era-EngA-EngB-Septin-like GTPase superfamily. AIG1/Toc34/Toc159-like paraseptin GTPase family. TOC159 subfamily.</text>
</comment>
<feature type="domain" description="AIG1-type G" evidence="18">
    <location>
        <begin position="170"/>
        <end position="401"/>
    </location>
</feature>
<feature type="region of interest" description="Disordered" evidence="17">
    <location>
        <begin position="55"/>
        <end position="90"/>
    </location>
</feature>
<evidence type="ECO:0000256" key="12">
    <source>
        <dbReference type="ARBA" id="ARBA00022989"/>
    </source>
</evidence>
<comment type="caution">
    <text evidence="19">The sequence shown here is derived from an EMBL/GenBank/DDBJ whole genome shotgun (WGS) entry which is preliminary data.</text>
</comment>
<keyword evidence="12" id="KW-1133">Transmembrane helix</keyword>
<gene>
    <name evidence="19" type="ORF">POM88_009925</name>
</gene>
<dbReference type="Proteomes" id="UP001237642">
    <property type="component" value="Unassembled WGS sequence"/>
</dbReference>
<dbReference type="EMBL" id="JAUIZM010000002">
    <property type="protein sequence ID" value="KAK1400062.1"/>
    <property type="molecule type" value="Genomic_DNA"/>
</dbReference>
<comment type="subcellular location">
    <subcellularLocation>
        <location evidence="15">Plastid</location>
        <location evidence="15">Chloroplast outer membrane</location>
        <topology evidence="15">Single-pass membrane protein</topology>
    </subcellularLocation>
</comment>
<name>A0AAD8JCT1_9APIA</name>
<evidence type="ECO:0000313" key="20">
    <source>
        <dbReference type="Proteomes" id="UP001237642"/>
    </source>
</evidence>
<dbReference type="PANTHER" id="PTHR10903">
    <property type="entry name" value="GTPASE, IMAP FAMILY MEMBER-RELATED"/>
    <property type="match status" value="1"/>
</dbReference>
<evidence type="ECO:0000256" key="6">
    <source>
        <dbReference type="ARBA" id="ARBA00022723"/>
    </source>
</evidence>
<dbReference type="InterPro" id="IPR027417">
    <property type="entry name" value="P-loop_NTPase"/>
</dbReference>
<dbReference type="GO" id="GO:0005525">
    <property type="term" value="F:GTP binding"/>
    <property type="evidence" value="ECO:0007669"/>
    <property type="project" value="UniProtKB-KW"/>
</dbReference>
<feature type="region of interest" description="Disordered" evidence="17">
    <location>
        <begin position="494"/>
        <end position="519"/>
    </location>
</feature>
<dbReference type="GO" id="GO:0046872">
    <property type="term" value="F:metal ion binding"/>
    <property type="evidence" value="ECO:0007669"/>
    <property type="project" value="UniProtKB-KW"/>
</dbReference>
<dbReference type="Pfam" id="PF11886">
    <property type="entry name" value="TOC159_MAD"/>
    <property type="match status" value="1"/>
</dbReference>
<reference evidence="19" key="2">
    <citation type="submission" date="2023-05" db="EMBL/GenBank/DDBJ databases">
        <authorList>
            <person name="Schelkunov M.I."/>
        </authorList>
    </citation>
    <scope>NUCLEOTIDE SEQUENCE</scope>
    <source>
        <strain evidence="19">Hsosn_3</strain>
        <tissue evidence="19">Leaf</tissue>
    </source>
</reference>
<evidence type="ECO:0000256" key="11">
    <source>
        <dbReference type="ARBA" id="ARBA00022927"/>
    </source>
</evidence>
<dbReference type="GO" id="GO:0016787">
    <property type="term" value="F:hydrolase activity"/>
    <property type="evidence" value="ECO:0007669"/>
    <property type="project" value="UniProtKB-KW"/>
</dbReference>
<keyword evidence="2" id="KW-0813">Transport</keyword>
<evidence type="ECO:0000256" key="4">
    <source>
        <dbReference type="ARBA" id="ARBA00022640"/>
    </source>
</evidence>
<evidence type="ECO:0000256" key="3">
    <source>
        <dbReference type="ARBA" id="ARBA00022528"/>
    </source>
</evidence>
<reference evidence="19" key="1">
    <citation type="submission" date="2023-02" db="EMBL/GenBank/DDBJ databases">
        <title>Genome of toxic invasive species Heracleum sosnowskyi carries increased number of genes despite the absence of recent whole-genome duplications.</title>
        <authorList>
            <person name="Schelkunov M."/>
            <person name="Shtratnikova V."/>
            <person name="Makarenko M."/>
            <person name="Klepikova A."/>
            <person name="Omelchenko D."/>
            <person name="Novikova G."/>
            <person name="Obukhova E."/>
            <person name="Bogdanov V."/>
            <person name="Penin A."/>
            <person name="Logacheva M."/>
        </authorList>
    </citation>
    <scope>NUCLEOTIDE SEQUENCE</scope>
    <source>
        <strain evidence="19">Hsosn_3</strain>
        <tissue evidence="19">Leaf</tissue>
    </source>
</reference>
<dbReference type="FunFam" id="3.40.50.300:FF:000413">
    <property type="entry name" value="Translocase of chloroplast 120, chloroplastic"/>
    <property type="match status" value="1"/>
</dbReference>
<feature type="compositionally biased region" description="Polar residues" evidence="17">
    <location>
        <begin position="55"/>
        <end position="87"/>
    </location>
</feature>
<sequence>MMSVKDWIFSQLLSKSFASARPLSGGTYFEEESFHDEFGNRGSAHTTNLMHASAVADTSVSPGGNPESQNHSSSQINVVENSSNQPHRVNLDRKLNPLSKIENLQIKFLRLLRRFGQMQDNLMVAKVLYRMHLATLISAGESDIKRANIRRDTARAIAAEQEITGVPELDFSFRVLVLGKTGVGKSSTINSIFDETKVMTDAFYPATDNVQEIVGTFNGIKVSFIDTPGLLPSSAGTVGKNRKILYKVKKFLRKHPPDMVLYFERLDLINNGYSDFPLLKLITKVFGSAIWFNTILVMTHSSSALPEGANGSPVTYESYVAQCTNLVQHYIHQAVADPKLENPVLLVENHAQCRTDINGEKILPNGQVWRFQFFLLCMCTKILADVNTLLKFQDSIELGPPSNQRLPSLPHLLSAFLRNHIMSTTGDSNDIDELTLSDLEEEEYDEYEQLPPIRILTKSQFEKLSNNQKKDYLDELDYRETLFLKKQLIEDIRRREKKHSKGETSALDGSENLEETPEPVALPDMAVPLSFDPDYPVHRYRCVITSDQWLARPVLDPHGWDHDVGFDGINLDTTVEVRKNVHASVSGQMSKDKQDFSIQSQCAAAFAHPRGPTYGVGVDVQSSGEEMIYTVHGNTKLRTLKHNCTECGLSATSFGNKYFFGAKLEDSISVSKRLKFVINGGRMGGLGQVAYGGSFETTFRGKDYPVRNDKLSQSSGL</sequence>
<evidence type="ECO:0000256" key="14">
    <source>
        <dbReference type="ARBA" id="ARBA00023136"/>
    </source>
</evidence>
<evidence type="ECO:0000259" key="18">
    <source>
        <dbReference type="PROSITE" id="PS51720"/>
    </source>
</evidence>
<evidence type="ECO:0000256" key="9">
    <source>
        <dbReference type="ARBA" id="ARBA00022805"/>
    </source>
</evidence>
<dbReference type="PANTHER" id="PTHR10903:SF68">
    <property type="entry name" value="TRANSLOCASE OF CHLOROPLAST 90, CHLOROPLASTIC"/>
    <property type="match status" value="1"/>
</dbReference>
<dbReference type="Gene3D" id="3.40.50.300">
    <property type="entry name" value="P-loop containing nucleotide triphosphate hydrolases"/>
    <property type="match status" value="1"/>
</dbReference>